<dbReference type="InterPro" id="IPR004360">
    <property type="entry name" value="Glyas_Fos-R_dOase_dom"/>
</dbReference>
<feature type="signal peptide" evidence="2">
    <location>
        <begin position="1"/>
        <end position="22"/>
    </location>
</feature>
<reference evidence="4 5" key="1">
    <citation type="submission" date="2021-12" db="EMBL/GenBank/DDBJ databases">
        <title>Discovery of the Pendulisporaceae a myxobacterial family with distinct sporulation behavior and unique specialized metabolism.</title>
        <authorList>
            <person name="Garcia R."/>
            <person name="Popoff A."/>
            <person name="Bader C.D."/>
            <person name="Loehr J."/>
            <person name="Walesch S."/>
            <person name="Walt C."/>
            <person name="Boldt J."/>
            <person name="Bunk B."/>
            <person name="Haeckl F.J.F.P.J."/>
            <person name="Gunesch A.P."/>
            <person name="Birkelbach J."/>
            <person name="Nuebel U."/>
            <person name="Pietschmann T."/>
            <person name="Bach T."/>
            <person name="Mueller R."/>
        </authorList>
    </citation>
    <scope>NUCLEOTIDE SEQUENCE [LARGE SCALE GENOMIC DNA]</scope>
    <source>
        <strain evidence="4 5">MSr11954</strain>
    </source>
</reference>
<name>A0ABZ2M0J7_9BACT</name>
<evidence type="ECO:0000259" key="3">
    <source>
        <dbReference type="PROSITE" id="PS51819"/>
    </source>
</evidence>
<dbReference type="Proteomes" id="UP001370348">
    <property type="component" value="Chromosome"/>
</dbReference>
<feature type="region of interest" description="Disordered" evidence="1">
    <location>
        <begin position="26"/>
        <end position="51"/>
    </location>
</feature>
<dbReference type="PROSITE" id="PS51819">
    <property type="entry name" value="VOC"/>
    <property type="match status" value="2"/>
</dbReference>
<feature type="chain" id="PRO_5047353571" evidence="2">
    <location>
        <begin position="23"/>
        <end position="315"/>
    </location>
</feature>
<evidence type="ECO:0000256" key="1">
    <source>
        <dbReference type="SAM" id="MobiDB-lite"/>
    </source>
</evidence>
<feature type="compositionally biased region" description="Low complexity" evidence="1">
    <location>
        <begin position="26"/>
        <end position="47"/>
    </location>
</feature>
<dbReference type="Gene3D" id="3.10.180.10">
    <property type="entry name" value="2,3-Dihydroxybiphenyl 1,2-Dioxygenase, domain 1"/>
    <property type="match status" value="2"/>
</dbReference>
<dbReference type="InterPro" id="IPR029068">
    <property type="entry name" value="Glyas_Bleomycin-R_OHBP_Dase"/>
</dbReference>
<organism evidence="4 5">
    <name type="scientific">Pendulispora albinea</name>
    <dbReference type="NCBI Taxonomy" id="2741071"/>
    <lineage>
        <taxon>Bacteria</taxon>
        <taxon>Pseudomonadati</taxon>
        <taxon>Myxococcota</taxon>
        <taxon>Myxococcia</taxon>
        <taxon>Myxococcales</taxon>
        <taxon>Sorangiineae</taxon>
        <taxon>Pendulisporaceae</taxon>
        <taxon>Pendulispora</taxon>
    </lineage>
</organism>
<dbReference type="InterPro" id="IPR037523">
    <property type="entry name" value="VOC_core"/>
</dbReference>
<accession>A0ABZ2M0J7</accession>
<feature type="domain" description="VOC" evidence="3">
    <location>
        <begin position="189"/>
        <end position="312"/>
    </location>
</feature>
<dbReference type="EMBL" id="CP089984">
    <property type="protein sequence ID" value="WXB16642.1"/>
    <property type="molecule type" value="Genomic_DNA"/>
</dbReference>
<sequence length="315" mass="33649">MFFTPTPAHLALGLAFVLGACARTDSAPASHSSSSSNPPIAAGSSGATMKPNPVHEMRVALTVDAYDAAFRFYRDGLKFKVLESWERPDGKGVILDAHRATLEIVSTAQADTIDRLEVGKRIAGPVRLGLDVESTEAMAQAFVAAGGERIAGPVATPWSPKTFRLRAPDGMQYTLFTDQGAKSGGEPARQLRMALTVEKFEEALRFYRDTFGLPVITSWSEPSGSGAIFDAGHATLELLSKDMAESVDRIEVGRRVAGPVRVALDVKDSAAVGELLTNGGAQLLGGPVLTPWKDKNVRVRAPDGMQYTLFTKHAP</sequence>
<dbReference type="SUPFAM" id="SSF54593">
    <property type="entry name" value="Glyoxalase/Bleomycin resistance protein/Dihydroxybiphenyl dioxygenase"/>
    <property type="match status" value="2"/>
</dbReference>
<evidence type="ECO:0000313" key="4">
    <source>
        <dbReference type="EMBL" id="WXB16642.1"/>
    </source>
</evidence>
<dbReference type="RefSeq" id="WP_394826269.1">
    <property type="nucleotide sequence ID" value="NZ_CP089984.1"/>
</dbReference>
<evidence type="ECO:0000256" key="2">
    <source>
        <dbReference type="SAM" id="SignalP"/>
    </source>
</evidence>
<evidence type="ECO:0000313" key="5">
    <source>
        <dbReference type="Proteomes" id="UP001370348"/>
    </source>
</evidence>
<gene>
    <name evidence="4" type="ORF">LZC94_05030</name>
</gene>
<dbReference type="Pfam" id="PF00903">
    <property type="entry name" value="Glyoxalase"/>
    <property type="match status" value="2"/>
</dbReference>
<proteinExistence type="predicted"/>
<keyword evidence="2" id="KW-0732">Signal</keyword>
<keyword evidence="5" id="KW-1185">Reference proteome</keyword>
<protein>
    <submittedName>
        <fullName evidence="4">VOC family protein</fullName>
    </submittedName>
</protein>
<feature type="domain" description="VOC" evidence="3">
    <location>
        <begin position="53"/>
        <end position="178"/>
    </location>
</feature>